<protein>
    <submittedName>
        <fullName evidence="1">Molybdenum cofactor biosynthesis protein B</fullName>
    </submittedName>
</protein>
<accession>A0ACC7NVK5</accession>
<evidence type="ECO:0000313" key="1">
    <source>
        <dbReference type="EMBL" id="MFM9328753.1"/>
    </source>
</evidence>
<sequence>MGFRVGILAASDRGARKEREHTSAQVIRELVEEELMGAIVEFRIVPDEKHEIMAALIEMTDYYEANLVITTGGIGLKPRDVTPEATLEVVERLAPGFAEAIRSAMIAANLPEALCMRGISGLRGQSLILNLPADPKGVHESMKAVMGYLPTALNQLEGRESVDEGEGA</sequence>
<keyword evidence="2" id="KW-1185">Reference proteome</keyword>
<gene>
    <name evidence="1" type="ORF">ACI1P1_10675</name>
</gene>
<reference evidence="1" key="1">
    <citation type="submission" date="2024-12" db="EMBL/GenBank/DDBJ databases">
        <authorList>
            <person name="Wu N."/>
        </authorList>
    </citation>
    <scope>NUCLEOTIDE SEQUENCE</scope>
    <source>
        <strain evidence="1">P15</strain>
    </source>
</reference>
<proteinExistence type="predicted"/>
<organism evidence="1 2">
    <name type="scientific">Paenibacillus mesotrionivorans</name>
    <dbReference type="NCBI Taxonomy" id="3160968"/>
    <lineage>
        <taxon>Bacteria</taxon>
        <taxon>Bacillati</taxon>
        <taxon>Bacillota</taxon>
        <taxon>Bacilli</taxon>
        <taxon>Bacillales</taxon>
        <taxon>Paenibacillaceae</taxon>
        <taxon>Paenibacillus</taxon>
    </lineage>
</organism>
<name>A0ACC7NVK5_9BACL</name>
<dbReference type="Proteomes" id="UP001631969">
    <property type="component" value="Unassembled WGS sequence"/>
</dbReference>
<evidence type="ECO:0000313" key="2">
    <source>
        <dbReference type="Proteomes" id="UP001631969"/>
    </source>
</evidence>
<dbReference type="EMBL" id="JBJURJ010000006">
    <property type="protein sequence ID" value="MFM9328753.1"/>
    <property type="molecule type" value="Genomic_DNA"/>
</dbReference>
<comment type="caution">
    <text evidence="1">The sequence shown here is derived from an EMBL/GenBank/DDBJ whole genome shotgun (WGS) entry which is preliminary data.</text>
</comment>